<name>A0AA39YQ46_9PEZI</name>
<feature type="region of interest" description="Disordered" evidence="1">
    <location>
        <begin position="243"/>
        <end position="279"/>
    </location>
</feature>
<feature type="compositionally biased region" description="Acidic residues" evidence="1">
    <location>
        <begin position="420"/>
        <end position="443"/>
    </location>
</feature>
<gene>
    <name evidence="2" type="ORF">B0T16DRAFT_501190</name>
</gene>
<evidence type="ECO:0000256" key="1">
    <source>
        <dbReference type="SAM" id="MobiDB-lite"/>
    </source>
</evidence>
<reference evidence="2" key="1">
    <citation type="submission" date="2023-06" db="EMBL/GenBank/DDBJ databases">
        <title>Genome-scale phylogeny and comparative genomics of the fungal order Sordariales.</title>
        <authorList>
            <consortium name="Lawrence Berkeley National Laboratory"/>
            <person name="Hensen N."/>
            <person name="Bonometti L."/>
            <person name="Westerberg I."/>
            <person name="Brannstrom I.O."/>
            <person name="Guillou S."/>
            <person name="Cros-Aarteil S."/>
            <person name="Calhoun S."/>
            <person name="Haridas S."/>
            <person name="Kuo A."/>
            <person name="Mondo S."/>
            <person name="Pangilinan J."/>
            <person name="Riley R."/>
            <person name="Labutti K."/>
            <person name="Andreopoulos B."/>
            <person name="Lipzen A."/>
            <person name="Chen C."/>
            <person name="Yanf M."/>
            <person name="Daum C."/>
            <person name="Ng V."/>
            <person name="Clum A."/>
            <person name="Steindorff A."/>
            <person name="Ohm R."/>
            <person name="Martin F."/>
            <person name="Silar P."/>
            <person name="Natvig D."/>
            <person name="Lalanne C."/>
            <person name="Gautier V."/>
            <person name="Ament-Velasquez S.L."/>
            <person name="Kruys A."/>
            <person name="Hutchinson M.I."/>
            <person name="Powell A.J."/>
            <person name="Barry K."/>
            <person name="Miller A.N."/>
            <person name="Grigoriev I.V."/>
            <person name="Debuchy R."/>
            <person name="Gladieux P."/>
            <person name="Thoren M.H."/>
            <person name="Johannesson H."/>
        </authorList>
    </citation>
    <scope>NUCLEOTIDE SEQUENCE</scope>
    <source>
        <strain evidence="2">SMH2532-1</strain>
    </source>
</reference>
<organism evidence="2 3">
    <name type="scientific">Cercophora newfieldiana</name>
    <dbReference type="NCBI Taxonomy" id="92897"/>
    <lineage>
        <taxon>Eukaryota</taxon>
        <taxon>Fungi</taxon>
        <taxon>Dikarya</taxon>
        <taxon>Ascomycota</taxon>
        <taxon>Pezizomycotina</taxon>
        <taxon>Sordariomycetes</taxon>
        <taxon>Sordariomycetidae</taxon>
        <taxon>Sordariales</taxon>
        <taxon>Lasiosphaeriaceae</taxon>
        <taxon>Cercophora</taxon>
    </lineage>
</organism>
<evidence type="ECO:0000313" key="2">
    <source>
        <dbReference type="EMBL" id="KAK0656619.1"/>
    </source>
</evidence>
<keyword evidence="3" id="KW-1185">Reference proteome</keyword>
<proteinExistence type="predicted"/>
<protein>
    <submittedName>
        <fullName evidence="2">Uncharacterized protein</fullName>
    </submittedName>
</protein>
<dbReference type="EMBL" id="JAULSV010000001">
    <property type="protein sequence ID" value="KAK0656619.1"/>
    <property type="molecule type" value="Genomic_DNA"/>
</dbReference>
<evidence type="ECO:0000313" key="3">
    <source>
        <dbReference type="Proteomes" id="UP001174936"/>
    </source>
</evidence>
<feature type="compositionally biased region" description="Basic and acidic residues" evidence="1">
    <location>
        <begin position="394"/>
        <end position="419"/>
    </location>
</feature>
<feature type="compositionally biased region" description="Low complexity" evidence="1">
    <location>
        <begin position="379"/>
        <end position="393"/>
    </location>
</feature>
<comment type="caution">
    <text evidence="2">The sequence shown here is derived from an EMBL/GenBank/DDBJ whole genome shotgun (WGS) entry which is preliminary data.</text>
</comment>
<accession>A0AA39YQ46</accession>
<dbReference type="Proteomes" id="UP001174936">
    <property type="component" value="Unassembled WGS sequence"/>
</dbReference>
<sequence>MPNPYDTLGDGTTLVGANYFTLADPIPNRQQHQIIQIGKQAHGVADAEKKTMEAADAELDTDVPAVQLAICVGILLHYTPEPQGEKQQPTKVELPAEEKKYAIVVTKLAAANASSASKKTSRTNFFALVNKGADDPGICQLAPLSTRQVSALVAFFPEWTGPVEDWISFCKKARENRWRKNIRTYIDEELARAPAEDSGGAGNIEGGILARIAHDLRSYRTSGDSTFLDRIVAELTAAGTEAGEEVEVQPLGYPNLTSTRFSSEGDASPQPPSRPFAPKASDHLHQFIQVQKQILHDILTAGESAKESALEERSLNLTTPSQVKDLGTAMRALALTPDMAEREDWVAQMANHVGRGTMKPFDEVIRLLKADIEMLESSSEALGGSSSVLVDDPSPSHDHGGGDEGQEEHSGQGEEHGGESVDEDDEHESMEGEIIEVDDDDFK</sequence>
<feature type="region of interest" description="Disordered" evidence="1">
    <location>
        <begin position="379"/>
        <end position="443"/>
    </location>
</feature>
<dbReference type="AlphaFoldDB" id="A0AA39YQ46"/>